<keyword evidence="2" id="KW-1185">Reference proteome</keyword>
<gene>
    <name evidence="1" type="ORF">DFH08DRAFT_827502</name>
</gene>
<proteinExistence type="predicted"/>
<evidence type="ECO:0000313" key="1">
    <source>
        <dbReference type="EMBL" id="KAJ7301462.1"/>
    </source>
</evidence>
<evidence type="ECO:0000313" key="2">
    <source>
        <dbReference type="Proteomes" id="UP001218218"/>
    </source>
</evidence>
<reference evidence="1" key="1">
    <citation type="submission" date="2023-03" db="EMBL/GenBank/DDBJ databases">
        <title>Massive genome expansion in bonnet fungi (Mycena s.s.) driven by repeated elements and novel gene families across ecological guilds.</title>
        <authorList>
            <consortium name="Lawrence Berkeley National Laboratory"/>
            <person name="Harder C.B."/>
            <person name="Miyauchi S."/>
            <person name="Viragh M."/>
            <person name="Kuo A."/>
            <person name="Thoen E."/>
            <person name="Andreopoulos B."/>
            <person name="Lu D."/>
            <person name="Skrede I."/>
            <person name="Drula E."/>
            <person name="Henrissat B."/>
            <person name="Morin E."/>
            <person name="Kohler A."/>
            <person name="Barry K."/>
            <person name="LaButti K."/>
            <person name="Morin E."/>
            <person name="Salamov A."/>
            <person name="Lipzen A."/>
            <person name="Mereny Z."/>
            <person name="Hegedus B."/>
            <person name="Baldrian P."/>
            <person name="Stursova M."/>
            <person name="Weitz H."/>
            <person name="Taylor A."/>
            <person name="Grigoriev I.V."/>
            <person name="Nagy L.G."/>
            <person name="Martin F."/>
            <person name="Kauserud H."/>
        </authorList>
    </citation>
    <scope>NUCLEOTIDE SEQUENCE</scope>
    <source>
        <strain evidence="1">CBHHK002</strain>
    </source>
</reference>
<accession>A0AAD7E786</accession>
<protein>
    <submittedName>
        <fullName evidence="1">Uncharacterized protein</fullName>
    </submittedName>
</protein>
<dbReference type="AlphaFoldDB" id="A0AAD7E786"/>
<organism evidence="1 2">
    <name type="scientific">Mycena albidolilacea</name>
    <dbReference type="NCBI Taxonomy" id="1033008"/>
    <lineage>
        <taxon>Eukaryota</taxon>
        <taxon>Fungi</taxon>
        <taxon>Dikarya</taxon>
        <taxon>Basidiomycota</taxon>
        <taxon>Agaricomycotina</taxon>
        <taxon>Agaricomycetes</taxon>
        <taxon>Agaricomycetidae</taxon>
        <taxon>Agaricales</taxon>
        <taxon>Marasmiineae</taxon>
        <taxon>Mycenaceae</taxon>
        <taxon>Mycena</taxon>
    </lineage>
</organism>
<comment type="caution">
    <text evidence="1">The sequence shown here is derived from an EMBL/GenBank/DDBJ whole genome shotgun (WGS) entry which is preliminary data.</text>
</comment>
<name>A0AAD7E786_9AGAR</name>
<dbReference type="Proteomes" id="UP001218218">
    <property type="component" value="Unassembled WGS sequence"/>
</dbReference>
<sequence length="140" mass="15798">MPEILPGSAFRAKGAEPEPNRTLTSLVPSAVILLVLARISDREVNRNAGMHIRYWQFLVVNRMLFGRKQRSFAGERKPHKRLEKLQQNCSETYAESHLDATIYLNEEVSTVMSSVPGGHSLTRTNAESASLRELLTFDDE</sequence>
<dbReference type="EMBL" id="JARIHO010000134">
    <property type="protein sequence ID" value="KAJ7301462.1"/>
    <property type="molecule type" value="Genomic_DNA"/>
</dbReference>